<sequence length="426" mass="49762">MKILTIIMSLFVIITLCFVVSSKTIQGTRGLIYNFNSTLSDKKIDLGKSINVQNNINNDLNEIISDSQYLTLAFDRILLRKKEHVNESSNIHNICKTTLNELDKNIDKLFHTYYRQKLASYIADNTPSLKFHNKIPLINEVMLLNERYQIILKKSKLNLKKKFTLALTEFNLNKNSIKKQVHKYLHFKENEKVVGKKEIELTSKEENNLIVKENINFIKNDDGLMTRKENVKFVSETGNVIAEEDVEMNEKSKNIHIKEQGGMLVSEENGELVVEENVKAIKNKEDSSKYNNYRYSTLKDYIPITKKDNLSSEDLKIRFLEDPKNFKTENEAILSFGRGELQDVLDNSRNIIHHALKKYKTYLFKHFDHSSANFKDSVDKKDFLRVQPKVRENIKKFIDDTKILVKNDLKKLIIKCEDDFIFCLLH</sequence>
<organism evidence="2 3">
    <name type="scientific">Vairimorpha apis BRL 01</name>
    <dbReference type="NCBI Taxonomy" id="1037528"/>
    <lineage>
        <taxon>Eukaryota</taxon>
        <taxon>Fungi</taxon>
        <taxon>Fungi incertae sedis</taxon>
        <taxon>Microsporidia</taxon>
        <taxon>Nosematidae</taxon>
        <taxon>Vairimorpha</taxon>
    </lineage>
</organism>
<evidence type="ECO:0000313" key="2">
    <source>
        <dbReference type="EMBL" id="EQB60545.1"/>
    </source>
</evidence>
<keyword evidence="1" id="KW-0732">Signal</keyword>
<evidence type="ECO:0000256" key="1">
    <source>
        <dbReference type="SAM" id="SignalP"/>
    </source>
</evidence>
<reference evidence="2 3" key="1">
    <citation type="journal article" date="2013" name="BMC Genomics">
        <title>Genome sequencing and comparative genomics of honey bee microsporidia, Nosema apis reveal novel insights into host-parasite interactions.</title>
        <authorList>
            <person name="Chen Yp."/>
            <person name="Pettis J.S."/>
            <person name="Zhao Y."/>
            <person name="Liu X."/>
            <person name="Tallon L.J."/>
            <person name="Sadzewicz L.D."/>
            <person name="Li R."/>
            <person name="Zheng H."/>
            <person name="Huang S."/>
            <person name="Zhang X."/>
            <person name="Hamilton M.C."/>
            <person name="Pernal S.F."/>
            <person name="Melathopoulos A.P."/>
            <person name="Yan X."/>
            <person name="Evans J.D."/>
        </authorList>
    </citation>
    <scope>NUCLEOTIDE SEQUENCE [LARGE SCALE GENOMIC DNA]</scope>
    <source>
        <strain evidence="2 3">BRL 01</strain>
    </source>
</reference>
<keyword evidence="3" id="KW-1185">Reference proteome</keyword>
<feature type="signal peptide" evidence="1">
    <location>
        <begin position="1"/>
        <end position="22"/>
    </location>
</feature>
<accession>T0MHT9</accession>
<protein>
    <submittedName>
        <fullName evidence="2">Uncharacterized protein</fullName>
    </submittedName>
</protein>
<dbReference type="VEuPathDB" id="MicrosporidiaDB:NAPIS_ORF01919"/>
<proteinExistence type="predicted"/>
<feature type="chain" id="PRO_5004580954" evidence="1">
    <location>
        <begin position="23"/>
        <end position="426"/>
    </location>
</feature>
<name>T0MHT9_9MICR</name>
<dbReference type="HOGENOM" id="CLU_644199_0_0_1"/>
<dbReference type="EMBL" id="KE647277">
    <property type="protein sequence ID" value="EQB60545.1"/>
    <property type="molecule type" value="Genomic_DNA"/>
</dbReference>
<evidence type="ECO:0000313" key="3">
    <source>
        <dbReference type="Proteomes" id="UP000053780"/>
    </source>
</evidence>
<dbReference type="AlphaFoldDB" id="T0MHT9"/>
<gene>
    <name evidence="2" type="ORF">NAPIS_ORF01919</name>
</gene>
<dbReference type="Proteomes" id="UP000053780">
    <property type="component" value="Unassembled WGS sequence"/>
</dbReference>